<keyword evidence="1" id="KW-0812">Transmembrane</keyword>
<proteinExistence type="predicted"/>
<comment type="caution">
    <text evidence="2">The sequence shown here is derived from an EMBL/GenBank/DDBJ whole genome shotgun (WGS) entry which is preliminary data.</text>
</comment>
<accession>A0A9X0RAB4</accession>
<protein>
    <submittedName>
        <fullName evidence="2">Divergent PAP2 family protein</fullName>
    </submittedName>
</protein>
<evidence type="ECO:0000313" key="2">
    <source>
        <dbReference type="EMBL" id="MBC5851140.1"/>
    </source>
</evidence>
<dbReference type="Pfam" id="PF02681">
    <property type="entry name" value="DUF212"/>
    <property type="match status" value="1"/>
</dbReference>
<sequence>MKYFFCMIILWCLVGSIKFFVFSLKNRKISLSGNGYGGMPSNHSAIMSWITTVIYINEGHNSPVLGLSLCVSFLIMMDANGLRRKIDECSNNKSKRKASHTIPEIIVGIAIGISFAFLTHKFMSI</sequence>
<dbReference type="PANTHER" id="PTHR31446:SF39">
    <property type="entry name" value="ACID PHOSPHATASE_VANADIUM-DEPENDENT HALOPEROXIDASE-RELATED PROTEIN"/>
    <property type="match status" value="1"/>
</dbReference>
<evidence type="ECO:0000256" key="1">
    <source>
        <dbReference type="SAM" id="Phobius"/>
    </source>
</evidence>
<keyword evidence="3" id="KW-1185">Reference proteome</keyword>
<evidence type="ECO:0000313" key="3">
    <source>
        <dbReference type="Proteomes" id="UP000615796"/>
    </source>
</evidence>
<dbReference type="RefSeq" id="WP_187025935.1">
    <property type="nucleotide sequence ID" value="NZ_JACRUP010000005.1"/>
</dbReference>
<feature type="transmembrane region" description="Helical" evidence="1">
    <location>
        <begin position="102"/>
        <end position="123"/>
    </location>
</feature>
<reference evidence="2" key="1">
    <citation type="submission" date="2020-08" db="EMBL/GenBank/DDBJ databases">
        <title>Genome Sequencing and Pan-Genome Analysis of Migratory bird Vibrio Strains, Inner Mongolia.</title>
        <authorList>
            <person name="Zheng L."/>
        </authorList>
    </citation>
    <scope>NUCLEOTIDE SEQUENCE</scope>
    <source>
        <strain evidence="2">M13F</strain>
    </source>
</reference>
<keyword evidence="1" id="KW-1133">Transmembrane helix</keyword>
<gene>
    <name evidence="2" type="ORF">H8Q88_09185</name>
</gene>
<dbReference type="Proteomes" id="UP000615796">
    <property type="component" value="Unassembled WGS sequence"/>
</dbReference>
<organism evidence="2 3">
    <name type="scientific">Vibrio metschnikovii</name>
    <dbReference type="NCBI Taxonomy" id="28172"/>
    <lineage>
        <taxon>Bacteria</taxon>
        <taxon>Pseudomonadati</taxon>
        <taxon>Pseudomonadota</taxon>
        <taxon>Gammaproteobacteria</taxon>
        <taxon>Vibrionales</taxon>
        <taxon>Vibrionaceae</taxon>
        <taxon>Vibrio</taxon>
    </lineage>
</organism>
<dbReference type="EMBL" id="JACRUP010000005">
    <property type="protein sequence ID" value="MBC5851140.1"/>
    <property type="molecule type" value="Genomic_DNA"/>
</dbReference>
<dbReference type="AlphaFoldDB" id="A0A9X0RAB4"/>
<keyword evidence="1" id="KW-0472">Membrane</keyword>
<dbReference type="PANTHER" id="PTHR31446">
    <property type="entry name" value="ACID PHOSPHATASE/VANADIUM-DEPENDENT HALOPEROXIDASE-RELATED PROTEIN"/>
    <property type="match status" value="1"/>
</dbReference>
<dbReference type="InterPro" id="IPR003832">
    <property type="entry name" value="DUF212"/>
</dbReference>
<name>A0A9X0RAB4_VIBME</name>